<comment type="similarity">
    <text evidence="2 8">Belongs to the ABC-2 integral membrane protein family.</text>
</comment>
<name>A0A2U3KFF7_9BACT</name>
<reference evidence="11" key="1">
    <citation type="submission" date="2018-02" db="EMBL/GenBank/DDBJ databases">
        <authorList>
            <person name="Hausmann B."/>
        </authorList>
    </citation>
    <scope>NUCLEOTIDE SEQUENCE [LARGE SCALE GENOMIC DNA]</scope>
    <source>
        <strain evidence="11">Peat soil MAG SbA1</strain>
    </source>
</reference>
<evidence type="ECO:0000256" key="6">
    <source>
        <dbReference type="ARBA" id="ARBA00022989"/>
    </source>
</evidence>
<evidence type="ECO:0000256" key="2">
    <source>
        <dbReference type="ARBA" id="ARBA00007783"/>
    </source>
</evidence>
<keyword evidence="5 8" id="KW-0812">Transmembrane</keyword>
<evidence type="ECO:0000313" key="11">
    <source>
        <dbReference type="Proteomes" id="UP000238701"/>
    </source>
</evidence>
<dbReference type="AlphaFoldDB" id="A0A2U3KFF7"/>
<dbReference type="InterPro" id="IPR013525">
    <property type="entry name" value="ABC2_TM"/>
</dbReference>
<organism evidence="10 11">
    <name type="scientific">Candidatus Sulfotelmatobacter kueseliae</name>
    <dbReference type="NCBI Taxonomy" id="2042962"/>
    <lineage>
        <taxon>Bacteria</taxon>
        <taxon>Pseudomonadati</taxon>
        <taxon>Acidobacteriota</taxon>
        <taxon>Terriglobia</taxon>
        <taxon>Terriglobales</taxon>
        <taxon>Candidatus Korobacteraceae</taxon>
        <taxon>Candidatus Sulfotelmatobacter</taxon>
    </lineage>
</organism>
<sequence>MNLTRLRAIAAKEVRQILRDARSLIIVILMPVVLVLLFGYGVSLDLKHLPVYVYDRDGSQQSQDLLKHFQSNQYFHVVQVVDSYPALVRAIDDGSAKMGLVIPWDFSQRLRDGRPVSVQALIDATDDNTANVLISYSQAVVQGFSSEIQVDWLQRRGLPAQPAPISVEARTWYNEDLESSAFIIPGVLALVMSVIGAFLTSLTIAREWERGTMEQLVSTPVTPLEIMLGKLFPYFVIGMFDVMLSAGIALYWFRVPFRGSFGVLLLASALFMIVVLALGFFISVIAKNQFAASQIALLITFLPAFLLSGFLFAIEQMPIALQYFTRILPVRYYVAILKKIFLKGSPIPLLYTELVPLAVFAVVLAFLATHSFHKRLA</sequence>
<gene>
    <name evidence="10" type="ORF">SBA1_20106</name>
</gene>
<proteinExistence type="inferred from homology"/>
<keyword evidence="6 8" id="KW-1133">Transmembrane helix</keyword>
<dbReference type="PANTHER" id="PTHR30294:SF29">
    <property type="entry name" value="MULTIDRUG ABC TRANSPORTER PERMEASE YBHS-RELATED"/>
    <property type="match status" value="1"/>
</dbReference>
<dbReference type="Gene3D" id="3.40.1710.10">
    <property type="entry name" value="abc type-2 transporter like domain"/>
    <property type="match status" value="1"/>
</dbReference>
<dbReference type="PROSITE" id="PS51012">
    <property type="entry name" value="ABC_TM2"/>
    <property type="match status" value="1"/>
</dbReference>
<feature type="transmembrane region" description="Helical" evidence="8">
    <location>
        <begin position="21"/>
        <end position="42"/>
    </location>
</feature>
<feature type="transmembrane region" description="Helical" evidence="8">
    <location>
        <begin position="295"/>
        <end position="314"/>
    </location>
</feature>
<evidence type="ECO:0000259" key="9">
    <source>
        <dbReference type="PROSITE" id="PS51012"/>
    </source>
</evidence>
<evidence type="ECO:0000256" key="5">
    <source>
        <dbReference type="ARBA" id="ARBA00022692"/>
    </source>
</evidence>
<dbReference type="Proteomes" id="UP000238701">
    <property type="component" value="Unassembled WGS sequence"/>
</dbReference>
<dbReference type="OrthoDB" id="9776218at2"/>
<evidence type="ECO:0000256" key="4">
    <source>
        <dbReference type="ARBA" id="ARBA00022475"/>
    </source>
</evidence>
<keyword evidence="7 8" id="KW-0472">Membrane</keyword>
<dbReference type="InterPro" id="IPR051449">
    <property type="entry name" value="ABC-2_transporter_component"/>
</dbReference>
<evidence type="ECO:0000256" key="7">
    <source>
        <dbReference type="ARBA" id="ARBA00023136"/>
    </source>
</evidence>
<feature type="transmembrane region" description="Helical" evidence="8">
    <location>
        <begin position="349"/>
        <end position="368"/>
    </location>
</feature>
<dbReference type="GO" id="GO:0140359">
    <property type="term" value="F:ABC-type transporter activity"/>
    <property type="evidence" value="ECO:0007669"/>
    <property type="project" value="InterPro"/>
</dbReference>
<accession>A0A2U3KFF7</accession>
<comment type="subcellular location">
    <subcellularLocation>
        <location evidence="1 8">Cell membrane</location>
        <topology evidence="1 8">Multi-pass membrane protein</topology>
    </subcellularLocation>
</comment>
<evidence type="ECO:0000313" key="10">
    <source>
        <dbReference type="EMBL" id="SPF38405.1"/>
    </source>
</evidence>
<dbReference type="InterPro" id="IPR047817">
    <property type="entry name" value="ABC2_TM_bact-type"/>
</dbReference>
<feature type="transmembrane region" description="Helical" evidence="8">
    <location>
        <begin position="231"/>
        <end position="253"/>
    </location>
</feature>
<keyword evidence="3 8" id="KW-0813">Transport</keyword>
<dbReference type="EMBL" id="OMOD01000111">
    <property type="protein sequence ID" value="SPF38405.1"/>
    <property type="molecule type" value="Genomic_DNA"/>
</dbReference>
<feature type="domain" description="ABC transmembrane type-2" evidence="9">
    <location>
        <begin position="134"/>
        <end position="375"/>
    </location>
</feature>
<feature type="transmembrane region" description="Helical" evidence="8">
    <location>
        <begin position="182"/>
        <end position="205"/>
    </location>
</feature>
<evidence type="ECO:0000256" key="1">
    <source>
        <dbReference type="ARBA" id="ARBA00004651"/>
    </source>
</evidence>
<evidence type="ECO:0000256" key="3">
    <source>
        <dbReference type="ARBA" id="ARBA00022448"/>
    </source>
</evidence>
<protein>
    <recommendedName>
        <fullName evidence="8">Transport permease protein</fullName>
    </recommendedName>
</protein>
<dbReference type="PANTHER" id="PTHR30294">
    <property type="entry name" value="MEMBRANE COMPONENT OF ABC TRANSPORTER YHHJ-RELATED"/>
    <property type="match status" value="1"/>
</dbReference>
<dbReference type="InterPro" id="IPR000412">
    <property type="entry name" value="ABC_2_transport"/>
</dbReference>
<dbReference type="Pfam" id="PF12698">
    <property type="entry name" value="ABC2_membrane_3"/>
    <property type="match status" value="1"/>
</dbReference>
<keyword evidence="4 8" id="KW-1003">Cell membrane</keyword>
<dbReference type="PRINTS" id="PR00164">
    <property type="entry name" value="ABC2TRNSPORT"/>
</dbReference>
<feature type="transmembrane region" description="Helical" evidence="8">
    <location>
        <begin position="259"/>
        <end position="283"/>
    </location>
</feature>
<evidence type="ECO:0000256" key="8">
    <source>
        <dbReference type="RuleBase" id="RU361157"/>
    </source>
</evidence>
<dbReference type="GO" id="GO:0043190">
    <property type="term" value="C:ATP-binding cassette (ABC) transporter complex"/>
    <property type="evidence" value="ECO:0007669"/>
    <property type="project" value="InterPro"/>
</dbReference>